<proteinExistence type="predicted"/>
<comment type="caution">
    <text evidence="2">The sequence shown here is derived from an EMBL/GenBank/DDBJ whole genome shotgun (WGS) entry which is preliminary data.</text>
</comment>
<gene>
    <name evidence="2" type="ORF">IWW39_000298</name>
</gene>
<protein>
    <submittedName>
        <fullName evidence="2">Uncharacterized protein</fullName>
    </submittedName>
</protein>
<dbReference type="OrthoDB" id="10338381at2759"/>
<dbReference type="EMBL" id="JANBTX010000004">
    <property type="protein sequence ID" value="KAJ2691090.1"/>
    <property type="molecule type" value="Genomic_DNA"/>
</dbReference>
<evidence type="ECO:0000256" key="1">
    <source>
        <dbReference type="SAM" id="MobiDB-lite"/>
    </source>
</evidence>
<evidence type="ECO:0000313" key="3">
    <source>
        <dbReference type="Proteomes" id="UP001151516"/>
    </source>
</evidence>
<dbReference type="Proteomes" id="UP001151516">
    <property type="component" value="Unassembled WGS sequence"/>
</dbReference>
<dbReference type="AlphaFoldDB" id="A0A9W8GPR2"/>
<feature type="region of interest" description="Disordered" evidence="1">
    <location>
        <begin position="1"/>
        <end position="20"/>
    </location>
</feature>
<organism evidence="2 3">
    <name type="scientific">Coemansia spiralis</name>
    <dbReference type="NCBI Taxonomy" id="417178"/>
    <lineage>
        <taxon>Eukaryota</taxon>
        <taxon>Fungi</taxon>
        <taxon>Fungi incertae sedis</taxon>
        <taxon>Zoopagomycota</taxon>
        <taxon>Kickxellomycotina</taxon>
        <taxon>Kickxellomycetes</taxon>
        <taxon>Kickxellales</taxon>
        <taxon>Kickxellaceae</taxon>
        <taxon>Coemansia</taxon>
    </lineage>
</organism>
<keyword evidence="3" id="KW-1185">Reference proteome</keyword>
<evidence type="ECO:0000313" key="2">
    <source>
        <dbReference type="EMBL" id="KAJ2691090.1"/>
    </source>
</evidence>
<feature type="compositionally biased region" description="Polar residues" evidence="1">
    <location>
        <begin position="1"/>
        <end position="12"/>
    </location>
</feature>
<name>A0A9W8GPR2_9FUNG</name>
<sequence length="75" mass="8093">MSSHGNNRTPSLDSYAPPVAPQSHVVDLTDVAYTEPKPDSELLRLRGGCFICEGIFDCVECLLGTCLGCLFCICL</sequence>
<accession>A0A9W8GPR2</accession>
<reference evidence="2" key="1">
    <citation type="submission" date="2022-07" db="EMBL/GenBank/DDBJ databases">
        <title>Phylogenomic reconstructions and comparative analyses of Kickxellomycotina fungi.</title>
        <authorList>
            <person name="Reynolds N.K."/>
            <person name="Stajich J.E."/>
            <person name="Barry K."/>
            <person name="Grigoriev I.V."/>
            <person name="Crous P."/>
            <person name="Smith M.E."/>
        </authorList>
    </citation>
    <scope>NUCLEOTIDE SEQUENCE</scope>
    <source>
        <strain evidence="2">CBS 109367</strain>
    </source>
</reference>